<evidence type="ECO:0000313" key="2">
    <source>
        <dbReference type="Proteomes" id="UP000198620"/>
    </source>
</evidence>
<sequence length="50" mass="5551">MEAEANRFSSDLLLPPYLVVPKIVRREPCIDLVSDIGKSLIQASQPPPFV</sequence>
<dbReference type="EMBL" id="FOBH01000020">
    <property type="protein sequence ID" value="SEL63464.1"/>
    <property type="molecule type" value="Genomic_DNA"/>
</dbReference>
<dbReference type="Proteomes" id="UP000198620">
    <property type="component" value="Unassembled WGS sequence"/>
</dbReference>
<proteinExistence type="predicted"/>
<dbReference type="STRING" id="1233.SAMN05216387_1202"/>
<reference evidence="1 2" key="1">
    <citation type="submission" date="2016-10" db="EMBL/GenBank/DDBJ databases">
        <authorList>
            <person name="de Groot N.N."/>
        </authorList>
    </citation>
    <scope>NUCLEOTIDE SEQUENCE [LARGE SCALE GENOMIC DNA]</scope>
    <source>
        <strain evidence="1 2">Nv1</strain>
    </source>
</reference>
<accession>A0A1H7RUQ0</accession>
<organism evidence="1 2">
    <name type="scientific">Nitrosovibrio tenuis</name>
    <dbReference type="NCBI Taxonomy" id="1233"/>
    <lineage>
        <taxon>Bacteria</taxon>
        <taxon>Pseudomonadati</taxon>
        <taxon>Pseudomonadota</taxon>
        <taxon>Betaproteobacteria</taxon>
        <taxon>Nitrosomonadales</taxon>
        <taxon>Nitrosomonadaceae</taxon>
        <taxon>Nitrosovibrio</taxon>
    </lineage>
</organism>
<dbReference type="AlphaFoldDB" id="A0A1H7RUQ0"/>
<protein>
    <submittedName>
        <fullName evidence="1">Uncharacterized protein</fullName>
    </submittedName>
</protein>
<gene>
    <name evidence="1" type="ORF">SAMN05216387_1202</name>
</gene>
<evidence type="ECO:0000313" key="1">
    <source>
        <dbReference type="EMBL" id="SEL63464.1"/>
    </source>
</evidence>
<name>A0A1H7RUQ0_9PROT</name>
<keyword evidence="2" id="KW-1185">Reference proteome</keyword>